<keyword evidence="3" id="KW-1133">Transmembrane helix</keyword>
<feature type="disulfide bond" evidence="1">
    <location>
        <begin position="556"/>
        <end position="565"/>
    </location>
</feature>
<evidence type="ECO:0000313" key="5">
    <source>
        <dbReference type="EMBL" id="KAI1864742.1"/>
    </source>
</evidence>
<dbReference type="CDD" id="cd00054">
    <property type="entry name" value="EGF_CA"/>
    <property type="match status" value="1"/>
</dbReference>
<accession>A0A9P9WID9</accession>
<feature type="region of interest" description="Disordered" evidence="2">
    <location>
        <begin position="270"/>
        <end position="299"/>
    </location>
</feature>
<feature type="domain" description="EGF-like" evidence="4">
    <location>
        <begin position="529"/>
        <end position="566"/>
    </location>
</feature>
<comment type="caution">
    <text evidence="5">The sequence shown here is derived from an EMBL/GenBank/DDBJ whole genome shotgun (WGS) entry which is preliminary data.</text>
</comment>
<feature type="region of interest" description="Disordered" evidence="2">
    <location>
        <begin position="458"/>
        <end position="479"/>
    </location>
</feature>
<keyword evidence="1" id="KW-1015">Disulfide bond</keyword>
<dbReference type="PANTHER" id="PTHR17178:SF0">
    <property type="entry name" value="SERGLYCIN"/>
    <property type="match status" value="1"/>
</dbReference>
<evidence type="ECO:0000256" key="3">
    <source>
        <dbReference type="SAM" id="Phobius"/>
    </source>
</evidence>
<keyword evidence="3" id="KW-0472">Membrane</keyword>
<evidence type="ECO:0000256" key="1">
    <source>
        <dbReference type="PROSITE-ProRule" id="PRU00076"/>
    </source>
</evidence>
<reference evidence="5" key="1">
    <citation type="submission" date="2021-03" db="EMBL/GenBank/DDBJ databases">
        <title>Revisited historic fungal species revealed as producer of novel bioactive compounds through whole genome sequencing and comparative genomics.</title>
        <authorList>
            <person name="Vignolle G.A."/>
            <person name="Hochenegger N."/>
            <person name="Mach R.L."/>
            <person name="Mach-Aigner A.R."/>
            <person name="Javad Rahimi M."/>
            <person name="Salim K.A."/>
            <person name="Chan C.M."/>
            <person name="Lim L.B.L."/>
            <person name="Cai F."/>
            <person name="Druzhinina I.S."/>
            <person name="U'Ren J.M."/>
            <person name="Derntl C."/>
        </authorList>
    </citation>
    <scope>NUCLEOTIDE SEQUENCE</scope>
    <source>
        <strain evidence="5">TUCIM 5799</strain>
    </source>
</reference>
<keyword evidence="6" id="KW-1185">Reference proteome</keyword>
<dbReference type="Proteomes" id="UP000829685">
    <property type="component" value="Unassembled WGS sequence"/>
</dbReference>
<dbReference type="PANTHER" id="PTHR17178">
    <property type="entry name" value="SECRETORY GRANULE PROTEOGLYCAN CORE PROTEIN"/>
    <property type="match status" value="1"/>
</dbReference>
<proteinExistence type="predicted"/>
<comment type="caution">
    <text evidence="1">Lacks conserved residue(s) required for the propagation of feature annotation.</text>
</comment>
<feature type="compositionally biased region" description="Pro residues" evidence="2">
    <location>
        <begin position="67"/>
        <end position="83"/>
    </location>
</feature>
<feature type="compositionally biased region" description="Polar residues" evidence="2">
    <location>
        <begin position="119"/>
        <end position="130"/>
    </location>
</feature>
<dbReference type="EMBL" id="JAFIMR010000023">
    <property type="protein sequence ID" value="KAI1864742.1"/>
    <property type="molecule type" value="Genomic_DNA"/>
</dbReference>
<dbReference type="PROSITE" id="PS50026">
    <property type="entry name" value="EGF_3"/>
    <property type="match status" value="1"/>
</dbReference>
<feature type="compositionally biased region" description="Basic and acidic residues" evidence="2">
    <location>
        <begin position="1"/>
        <end position="14"/>
    </location>
</feature>
<keyword evidence="3" id="KW-0812">Transmembrane</keyword>
<organism evidence="5 6">
    <name type="scientific">Neoarthrinium moseri</name>
    <dbReference type="NCBI Taxonomy" id="1658444"/>
    <lineage>
        <taxon>Eukaryota</taxon>
        <taxon>Fungi</taxon>
        <taxon>Dikarya</taxon>
        <taxon>Ascomycota</taxon>
        <taxon>Pezizomycotina</taxon>
        <taxon>Sordariomycetes</taxon>
        <taxon>Xylariomycetidae</taxon>
        <taxon>Amphisphaeriales</taxon>
        <taxon>Apiosporaceae</taxon>
        <taxon>Neoarthrinium</taxon>
    </lineage>
</organism>
<dbReference type="InterPro" id="IPR000742">
    <property type="entry name" value="EGF"/>
</dbReference>
<feature type="region of interest" description="Disordered" evidence="2">
    <location>
        <begin position="322"/>
        <end position="342"/>
    </location>
</feature>
<sequence length="817" mass="86184">MGEEWISHLDKEDPNPNNGASKPQIPAALQSRDGNIGLAISRPTPVPQWPLAGPLSSPATSEGSEPYRPPAGSSPPQRPPRPSRVPSILDGSRIQDPTPSFQYTPQNPRVSELSVPETPATSSSRDSSVGSIPDFPLPVTAPREPPRRSVNLGPPPSSRRGNSSFYSTASYVSPIPEESPRTRSYASYASSAAIPASFGTTSPGLSHNDEHDFYYDDTIAEESVYSDDADERGLVRSASIGKRGKPSLVTTKSSEKGEVVPIVLPIRPTPKQVQGEQGSPFLDGTGYVDGSSSSSGAASSQAPAVGAALTTDNMLGAFEAASATDPSAVRKATPSPKPFRLSALRRPPRLDIDAVRQAEARGSLTSLPDLIKRATRLAAMMDKGRRPASRFDDLDFPEEMYGRDPEKELSYGQEKHQSGLSDMLAAFPPPAQARSRQSMRQSGASWPLPFAARRSYMGGPSPGDRAMNNDMSPGPNQEKKGRRCCGLPMWGFLLLMFVLLLVIAAAIVVPLEFFVIQRRNNTAGNAQPEVSDCQAQLNCANGGTNVVTDGVCSCICSNGFTGNDCTVSSSQGCTTAALSSTDTTLSNVTLGTAIPRLVQEGQTNFSLPLSATSIISKFNSANLSCVAENALVTFNGQSTRLSSAALTESDVDPALVRAGNAVPVTITILPDVSITLTLENPAATGDLSVIISTLTEPLPTTGSFSTILETTITRSDTAQPTTTTDASATTTTTPTTTSSTAAPTSTFAVSDQVLDFSRVTVLFVLQSQTLENAVTAQSKLQNFFSSTSSSDVTVEQARNVSIGAGNTVDLVNFLVRL</sequence>
<feature type="compositionally biased region" description="Polar residues" evidence="2">
    <location>
        <begin position="95"/>
        <end position="109"/>
    </location>
</feature>
<protein>
    <recommendedName>
        <fullName evidence="4">EGF-like domain-containing protein</fullName>
    </recommendedName>
</protein>
<feature type="compositionally biased region" description="Low complexity" evidence="2">
    <location>
        <begin position="715"/>
        <end position="742"/>
    </location>
</feature>
<keyword evidence="1" id="KW-0245">EGF-like domain</keyword>
<evidence type="ECO:0000313" key="6">
    <source>
        <dbReference type="Proteomes" id="UP000829685"/>
    </source>
</evidence>
<feature type="compositionally biased region" description="Low complexity" evidence="2">
    <location>
        <begin position="290"/>
        <end position="299"/>
    </location>
</feature>
<name>A0A9P9WID9_9PEZI</name>
<dbReference type="AlphaFoldDB" id="A0A9P9WID9"/>
<evidence type="ECO:0000256" key="2">
    <source>
        <dbReference type="SAM" id="MobiDB-lite"/>
    </source>
</evidence>
<dbReference type="PROSITE" id="PS00022">
    <property type="entry name" value="EGF_1"/>
    <property type="match status" value="1"/>
</dbReference>
<feature type="region of interest" description="Disordered" evidence="2">
    <location>
        <begin position="714"/>
        <end position="742"/>
    </location>
</feature>
<feature type="transmembrane region" description="Helical" evidence="3">
    <location>
        <begin position="489"/>
        <end position="511"/>
    </location>
</feature>
<evidence type="ECO:0000259" key="4">
    <source>
        <dbReference type="PROSITE" id="PS50026"/>
    </source>
</evidence>
<gene>
    <name evidence="5" type="ORF">JX265_008466</name>
</gene>
<feature type="region of interest" description="Disordered" evidence="2">
    <location>
        <begin position="1"/>
        <end position="183"/>
    </location>
</feature>
<dbReference type="PROSITE" id="PS01186">
    <property type="entry name" value="EGF_2"/>
    <property type="match status" value="1"/>
</dbReference>